<proteinExistence type="predicted"/>
<reference evidence="2 3" key="1">
    <citation type="journal article" date="2015" name="Genome Biol. Evol.">
        <title>Phylogenomic analyses indicate that early fungi evolved digesting cell walls of algal ancestors of land plants.</title>
        <authorList>
            <person name="Chang Y."/>
            <person name="Wang S."/>
            <person name="Sekimoto S."/>
            <person name="Aerts A.L."/>
            <person name="Choi C."/>
            <person name="Clum A."/>
            <person name="LaButti K.M."/>
            <person name="Lindquist E.A."/>
            <person name="Yee Ngan C."/>
            <person name="Ohm R.A."/>
            <person name="Salamov A.A."/>
            <person name="Grigoriev I.V."/>
            <person name="Spatafora J.W."/>
            <person name="Berbee M.L."/>
        </authorList>
    </citation>
    <scope>NUCLEOTIDE SEQUENCE [LARGE SCALE GENOMIC DNA]</scope>
    <source>
        <strain evidence="2 3">JEL478</strain>
    </source>
</reference>
<keyword evidence="3" id="KW-1185">Reference proteome</keyword>
<accession>A0A139A925</accession>
<evidence type="ECO:0000313" key="2">
    <source>
        <dbReference type="EMBL" id="KXS13266.1"/>
    </source>
</evidence>
<dbReference type="InterPro" id="IPR001251">
    <property type="entry name" value="CRAL-TRIO_dom"/>
</dbReference>
<dbReference type="InterPro" id="IPR036273">
    <property type="entry name" value="CRAL/TRIO_N_dom_sf"/>
</dbReference>
<dbReference type="SUPFAM" id="SSF52087">
    <property type="entry name" value="CRAL/TRIO domain"/>
    <property type="match status" value="1"/>
</dbReference>
<dbReference type="SMART" id="SM01100">
    <property type="entry name" value="CRAL_TRIO_N"/>
    <property type="match status" value="1"/>
</dbReference>
<feature type="domain" description="CRAL-TRIO" evidence="1">
    <location>
        <begin position="42"/>
        <end position="171"/>
    </location>
</feature>
<dbReference type="EMBL" id="KQ965780">
    <property type="protein sequence ID" value="KXS13266.1"/>
    <property type="molecule type" value="Genomic_DNA"/>
</dbReference>
<dbReference type="PANTHER" id="PTHR45824">
    <property type="entry name" value="GH16843P"/>
    <property type="match status" value="1"/>
</dbReference>
<organism evidence="2 3">
    <name type="scientific">Gonapodya prolifera (strain JEL478)</name>
    <name type="common">Monoblepharis prolifera</name>
    <dbReference type="NCBI Taxonomy" id="1344416"/>
    <lineage>
        <taxon>Eukaryota</taxon>
        <taxon>Fungi</taxon>
        <taxon>Fungi incertae sedis</taxon>
        <taxon>Chytridiomycota</taxon>
        <taxon>Chytridiomycota incertae sedis</taxon>
        <taxon>Monoblepharidomycetes</taxon>
        <taxon>Monoblepharidales</taxon>
        <taxon>Gonapodyaceae</taxon>
        <taxon>Gonapodya</taxon>
    </lineage>
</organism>
<dbReference type="InterPro" id="IPR036865">
    <property type="entry name" value="CRAL-TRIO_dom_sf"/>
</dbReference>
<dbReference type="Proteomes" id="UP000070544">
    <property type="component" value="Unassembled WGS sequence"/>
</dbReference>
<dbReference type="GO" id="GO:0008526">
    <property type="term" value="F:phosphatidylinositol transfer activity"/>
    <property type="evidence" value="ECO:0007669"/>
    <property type="project" value="TreeGrafter"/>
</dbReference>
<gene>
    <name evidence="2" type="ORF">M427DRAFT_91570</name>
</gene>
<dbReference type="Gene3D" id="3.40.525.10">
    <property type="entry name" value="CRAL-TRIO lipid binding domain"/>
    <property type="match status" value="1"/>
</dbReference>
<dbReference type="InterPro" id="IPR011074">
    <property type="entry name" value="CRAL/TRIO_N_dom"/>
</dbReference>
<dbReference type="SMART" id="SM00516">
    <property type="entry name" value="SEC14"/>
    <property type="match status" value="1"/>
</dbReference>
<protein>
    <submittedName>
        <fullName evidence="2">CRAL/TRIO domain-containing protein</fullName>
    </submittedName>
</protein>
<dbReference type="Pfam" id="PF00650">
    <property type="entry name" value="CRAL_TRIO"/>
    <property type="match status" value="1"/>
</dbReference>
<feature type="non-terminal residue" evidence="2">
    <location>
        <position position="171"/>
    </location>
</feature>
<dbReference type="InterPro" id="IPR052578">
    <property type="entry name" value="PI_Transfer_CRAL-TRIO"/>
</dbReference>
<dbReference type="CDD" id="cd00170">
    <property type="entry name" value="SEC14"/>
    <property type="match status" value="1"/>
</dbReference>
<dbReference type="OrthoDB" id="75724at2759"/>
<dbReference type="PROSITE" id="PS50191">
    <property type="entry name" value="CRAL_TRIO"/>
    <property type="match status" value="1"/>
</dbReference>
<evidence type="ECO:0000259" key="1">
    <source>
        <dbReference type="PROSITE" id="PS50191"/>
    </source>
</evidence>
<sequence>CDTPCLLRYLRARNFDVTKAAAMLSATLKWRFGTYKPHTVTKEEVEQESGGNNYVSGFDKHARPIMYLKKRGVVKDPVLNVRLLMSMVEFAVTVMAPGVGQMVIIMDMKEYTWANRPPASVTMDTLNFLSNHYPERLGKCFIVDAPWVFSTLWNLVRPFLDPVTAAKISFI</sequence>
<dbReference type="PANTHER" id="PTHR45824:SF29">
    <property type="entry name" value="GH16843P"/>
    <property type="match status" value="1"/>
</dbReference>
<dbReference type="SUPFAM" id="SSF46938">
    <property type="entry name" value="CRAL/TRIO N-terminal domain"/>
    <property type="match status" value="1"/>
</dbReference>
<feature type="non-terminal residue" evidence="2">
    <location>
        <position position="1"/>
    </location>
</feature>
<dbReference type="AlphaFoldDB" id="A0A139A925"/>
<evidence type="ECO:0000313" key="3">
    <source>
        <dbReference type="Proteomes" id="UP000070544"/>
    </source>
</evidence>
<dbReference type="Pfam" id="PF03765">
    <property type="entry name" value="CRAL_TRIO_N"/>
    <property type="match status" value="1"/>
</dbReference>
<name>A0A139A925_GONPJ</name>